<proteinExistence type="predicted"/>
<dbReference type="AlphaFoldDB" id="A0A1I5BAJ5"/>
<dbReference type="STRING" id="578942.SAMN05216289_1602"/>
<protein>
    <submittedName>
        <fullName evidence="1">Uncharacterized protein</fullName>
    </submittedName>
</protein>
<organism evidence="1 2">
    <name type="scientific">Dokdonella immobilis</name>
    <dbReference type="NCBI Taxonomy" id="578942"/>
    <lineage>
        <taxon>Bacteria</taxon>
        <taxon>Pseudomonadati</taxon>
        <taxon>Pseudomonadota</taxon>
        <taxon>Gammaproteobacteria</taxon>
        <taxon>Lysobacterales</taxon>
        <taxon>Rhodanobacteraceae</taxon>
        <taxon>Dokdonella</taxon>
    </lineage>
</organism>
<evidence type="ECO:0000313" key="2">
    <source>
        <dbReference type="Proteomes" id="UP000198575"/>
    </source>
</evidence>
<evidence type="ECO:0000313" key="1">
    <source>
        <dbReference type="EMBL" id="SFN71734.1"/>
    </source>
</evidence>
<keyword evidence="2" id="KW-1185">Reference proteome</keyword>
<dbReference type="Proteomes" id="UP000198575">
    <property type="component" value="Unassembled WGS sequence"/>
</dbReference>
<name>A0A1I5BAJ5_9GAMM</name>
<gene>
    <name evidence="1" type="ORF">SAMN05216289_1602</name>
</gene>
<accession>A0A1I5BAJ5</accession>
<sequence>MHLLEAAKSPGSPQLDSFGPNMLLANELVAAGERDAVIAYLRGVQLFWKMDDGEIEKWIEELKAGKTPDFSMQLI</sequence>
<dbReference type="EMBL" id="FOVF01000060">
    <property type="protein sequence ID" value="SFN71734.1"/>
    <property type="molecule type" value="Genomic_DNA"/>
</dbReference>
<reference evidence="1 2" key="1">
    <citation type="submission" date="2016-10" db="EMBL/GenBank/DDBJ databases">
        <authorList>
            <person name="de Groot N.N."/>
        </authorList>
    </citation>
    <scope>NUCLEOTIDE SEQUENCE [LARGE SCALE GENOMIC DNA]</scope>
    <source>
        <strain evidence="1 2">CGMCC 1.7659</strain>
    </source>
</reference>